<dbReference type="Proteomes" id="UP001240777">
    <property type="component" value="Unassembled WGS sequence"/>
</dbReference>
<dbReference type="Proteomes" id="UP001177258">
    <property type="component" value="Unassembled WGS sequence"/>
</dbReference>
<proteinExistence type="predicted"/>
<reference evidence="1 3" key="3">
    <citation type="journal article" date="2024" name="Syst. Appl. Microbiol.">
        <title>Helicobacter cappadocius sp. nov., from lizards: The first psychrotrophic Helicobacter species.</title>
        <authorList>
            <person name="Aydin F."/>
            <person name="Tarhane S."/>
            <person name="Karakaya E."/>
            <person name="Abay S."/>
            <person name="Kayman T."/>
            <person name="Guran O."/>
            <person name="Bozkurt E."/>
            <person name="Uzum N."/>
            <person name="Avci A."/>
            <person name="Olgun K."/>
            <person name="Jablonski D."/>
            <person name="Guran C."/>
            <person name="Burcin Saticioglu I."/>
        </authorList>
    </citation>
    <scope>NUCLEOTIDE SEQUENCE [LARGE SCALE GENOMIC DNA]</scope>
    <source>
        <strain evidence="1">Faydin-H75</strain>
        <strain evidence="3">faydin-H76</strain>
    </source>
</reference>
<reference evidence="2 4" key="1">
    <citation type="submission" date="2023-07" db="EMBL/GenBank/DDBJ databases">
        <title>Unpublished Manusciprt.</title>
        <authorList>
            <person name="Aydin F."/>
            <person name="Tarhane S."/>
            <person name="Saticioglu I.B."/>
            <person name="Karakaya E."/>
            <person name="Abay S."/>
            <person name="Guran O."/>
            <person name="Bozkurt E."/>
            <person name="Uzum N."/>
            <person name="Olgun K."/>
            <person name="Jablonski D."/>
        </authorList>
    </citation>
    <scope>NUCLEOTIDE SEQUENCE</scope>
    <source>
        <strain evidence="4">faydin-H75</strain>
        <strain evidence="2">Faydin-H76</strain>
    </source>
</reference>
<dbReference type="AlphaFoldDB" id="A0AA90PPX4"/>
<gene>
    <name evidence="1" type="ORF">Q5I04_01910</name>
    <name evidence="2" type="ORF">Q5I06_01910</name>
</gene>
<sequence>MKNSQSIISSIKNQTHFKKLQENSQLNKLKLVLPLGMRKAILHITYKNHRLLFAFNNPGLCAEFNNYNRNDIKESLKNHRDFFASISPDPEILGFVQHSFLPSDEENVSEIESYNEHSDGEFTNLAKNTQLYEIFESIRASILKNLKDNS</sequence>
<dbReference type="EMBL" id="JAUYZK010000002">
    <property type="protein sequence ID" value="MDP2538541.1"/>
    <property type="molecule type" value="Genomic_DNA"/>
</dbReference>
<reference evidence="1" key="2">
    <citation type="submission" date="2023-07" db="EMBL/GenBank/DDBJ databases">
        <authorList>
            <person name="Aydin F."/>
            <person name="Tarhane S."/>
            <person name="Saticioglu I.B."/>
            <person name="Karakaya E."/>
            <person name="Abay S."/>
            <person name="Guran O."/>
            <person name="Bozkurt E."/>
            <person name="Uzum N."/>
            <person name="Olgun K."/>
            <person name="Jablonski D."/>
        </authorList>
    </citation>
    <scope>NUCLEOTIDE SEQUENCE</scope>
    <source>
        <strain evidence="1">Faydin-H75</strain>
    </source>
</reference>
<name>A0AA90PPX4_9HELI</name>
<accession>A0AA90PPX4</accession>
<dbReference type="EMBL" id="JAUPEV010000002">
    <property type="protein sequence ID" value="MDO7252674.1"/>
    <property type="molecule type" value="Genomic_DNA"/>
</dbReference>
<protein>
    <submittedName>
        <fullName evidence="2">Uncharacterized protein</fullName>
    </submittedName>
</protein>
<evidence type="ECO:0000313" key="4">
    <source>
        <dbReference type="Proteomes" id="UP001240777"/>
    </source>
</evidence>
<evidence type="ECO:0000313" key="1">
    <source>
        <dbReference type="EMBL" id="MDO7252674.1"/>
    </source>
</evidence>
<evidence type="ECO:0000313" key="2">
    <source>
        <dbReference type="EMBL" id="MDP2538541.1"/>
    </source>
</evidence>
<dbReference type="RefSeq" id="WP_305516516.1">
    <property type="nucleotide sequence ID" value="NZ_JAUPEV010000002.1"/>
</dbReference>
<evidence type="ECO:0000313" key="3">
    <source>
        <dbReference type="Proteomes" id="UP001177258"/>
    </source>
</evidence>
<comment type="caution">
    <text evidence="2">The sequence shown here is derived from an EMBL/GenBank/DDBJ whole genome shotgun (WGS) entry which is preliminary data.</text>
</comment>
<organism evidence="2 3">
    <name type="scientific">Helicobacter cappadocius</name>
    <dbReference type="NCBI Taxonomy" id="3063998"/>
    <lineage>
        <taxon>Bacteria</taxon>
        <taxon>Pseudomonadati</taxon>
        <taxon>Campylobacterota</taxon>
        <taxon>Epsilonproteobacteria</taxon>
        <taxon>Campylobacterales</taxon>
        <taxon>Helicobacteraceae</taxon>
        <taxon>Helicobacter</taxon>
    </lineage>
</organism>
<keyword evidence="4" id="KW-1185">Reference proteome</keyword>